<evidence type="ECO:0000256" key="2">
    <source>
        <dbReference type="ARBA" id="ARBA00007336"/>
    </source>
</evidence>
<feature type="compositionally biased region" description="Basic residues" evidence="6">
    <location>
        <begin position="25"/>
        <end position="36"/>
    </location>
</feature>
<gene>
    <name evidence="7" type="ORF">N7G274_000014</name>
</gene>
<dbReference type="EMBL" id="JBEFKJ010000001">
    <property type="protein sequence ID" value="KAL2048103.1"/>
    <property type="molecule type" value="Genomic_DNA"/>
</dbReference>
<feature type="compositionally biased region" description="Basic and acidic residues" evidence="6">
    <location>
        <begin position="310"/>
        <end position="323"/>
    </location>
</feature>
<proteinExistence type="inferred from homology"/>
<comment type="similarity">
    <text evidence="2">Belongs to the EBP2 family.</text>
</comment>
<name>A0ABR4AQX1_9LECA</name>
<organism evidence="7 8">
    <name type="scientific">Stereocaulon virgatum</name>
    <dbReference type="NCBI Taxonomy" id="373712"/>
    <lineage>
        <taxon>Eukaryota</taxon>
        <taxon>Fungi</taxon>
        <taxon>Dikarya</taxon>
        <taxon>Ascomycota</taxon>
        <taxon>Pezizomycotina</taxon>
        <taxon>Lecanoromycetes</taxon>
        <taxon>OSLEUM clade</taxon>
        <taxon>Lecanoromycetidae</taxon>
        <taxon>Lecanorales</taxon>
        <taxon>Lecanorineae</taxon>
        <taxon>Stereocaulaceae</taxon>
        <taxon>Stereocaulon</taxon>
    </lineage>
</organism>
<evidence type="ECO:0000256" key="5">
    <source>
        <dbReference type="ARBA" id="ARBA00023242"/>
    </source>
</evidence>
<evidence type="ECO:0008006" key="9">
    <source>
        <dbReference type="Google" id="ProtNLM"/>
    </source>
</evidence>
<feature type="compositionally biased region" description="Basic and acidic residues" evidence="6">
    <location>
        <begin position="37"/>
        <end position="52"/>
    </location>
</feature>
<keyword evidence="4" id="KW-0175">Coiled coil</keyword>
<keyword evidence="8" id="KW-1185">Reference proteome</keyword>
<keyword evidence="3" id="KW-0690">Ribosome biogenesis</keyword>
<keyword evidence="5" id="KW-0539">Nucleus</keyword>
<feature type="compositionally biased region" description="Polar residues" evidence="6">
    <location>
        <begin position="86"/>
        <end position="99"/>
    </location>
</feature>
<feature type="compositionally biased region" description="Basic residues" evidence="6">
    <location>
        <begin position="363"/>
        <end position="385"/>
    </location>
</feature>
<accession>A0ABR4AQX1</accession>
<evidence type="ECO:0000256" key="6">
    <source>
        <dbReference type="SAM" id="MobiDB-lite"/>
    </source>
</evidence>
<evidence type="ECO:0000256" key="3">
    <source>
        <dbReference type="ARBA" id="ARBA00022517"/>
    </source>
</evidence>
<evidence type="ECO:0000313" key="7">
    <source>
        <dbReference type="EMBL" id="KAL2048103.1"/>
    </source>
</evidence>
<feature type="region of interest" description="Disordered" evidence="6">
    <location>
        <begin position="310"/>
        <end position="385"/>
    </location>
</feature>
<reference evidence="7 8" key="1">
    <citation type="submission" date="2024-09" db="EMBL/GenBank/DDBJ databases">
        <title>Rethinking Asexuality: The Enigmatic Case of Functional Sexual Genes in Lepraria (Stereocaulaceae).</title>
        <authorList>
            <person name="Doellman M."/>
            <person name="Sun Y."/>
            <person name="Barcenas-Pena A."/>
            <person name="Lumbsch H.T."/>
            <person name="Grewe F."/>
        </authorList>
    </citation>
    <scope>NUCLEOTIDE SEQUENCE [LARGE SCALE GENOMIC DNA]</scope>
    <source>
        <strain evidence="7 8">Mercado 3170</strain>
    </source>
</reference>
<comment type="caution">
    <text evidence="7">The sequence shown here is derived from an EMBL/GenBank/DDBJ whole genome shotgun (WGS) entry which is preliminary data.</text>
</comment>
<comment type="subcellular location">
    <subcellularLocation>
        <location evidence="1">Nucleus</location>
        <location evidence="1">Nucleolus</location>
    </subcellularLocation>
</comment>
<evidence type="ECO:0000313" key="8">
    <source>
        <dbReference type="Proteomes" id="UP001590950"/>
    </source>
</evidence>
<dbReference type="PANTHER" id="PTHR13028:SF0">
    <property type="entry name" value="RRNA-PROCESSING PROTEIN EBP2-RELATED"/>
    <property type="match status" value="1"/>
</dbReference>
<evidence type="ECO:0000256" key="1">
    <source>
        <dbReference type="ARBA" id="ARBA00004604"/>
    </source>
</evidence>
<feature type="compositionally biased region" description="Basic and acidic residues" evidence="6">
    <location>
        <begin position="11"/>
        <end position="24"/>
    </location>
</feature>
<sequence>MAKSKLLAALDAHRGRDHKLEKQKKLQKQAAKRRKSKVPDTDTDSHGNEKVKKNTNGSLAMFEAESDGWHSDESEYAEPAPIDTSRLINSESDSDSSLGDQGAEESDSVAAEDKDGIPLSDIESLASEEKADILPHQRLTINNTAALLKAQKSITLPYSTFPFSAHQSLTTSAPVEIKDVNDDLTRELAFYKQCLDAANEGRDLLKKEGVPFSRPNDYFAEMVKSDEHMGKIKAKMVDEAANKKAAAEARRQRDLKKFGKQVQVAKLQERDKEKRDTLDKINLLKRKRKNTDNGAANEEDLFDVALEDAAKDDRSSKVGRDGAAKGGKRDKRQKKDEKFGFGGKKRFSKSTDAASTADLRGFSAKKMKGKLGKQRLGKSRSAKAA</sequence>
<feature type="region of interest" description="Disordered" evidence="6">
    <location>
        <begin position="1"/>
        <end position="123"/>
    </location>
</feature>
<protein>
    <recommendedName>
        <fullName evidence="9">Ebp2-domain-containing protein</fullName>
    </recommendedName>
</protein>
<dbReference type="InterPro" id="IPR008610">
    <property type="entry name" value="Ebp2"/>
</dbReference>
<dbReference type="PANTHER" id="PTHR13028">
    <property type="entry name" value="RRNA PROCESSING PROTEIN EBNA1-BINDING PROTEIN-RELATED"/>
    <property type="match status" value="1"/>
</dbReference>
<dbReference type="Proteomes" id="UP001590950">
    <property type="component" value="Unassembled WGS sequence"/>
</dbReference>
<dbReference type="Pfam" id="PF05890">
    <property type="entry name" value="Ebp2"/>
    <property type="match status" value="1"/>
</dbReference>
<evidence type="ECO:0000256" key="4">
    <source>
        <dbReference type="ARBA" id="ARBA00023054"/>
    </source>
</evidence>